<dbReference type="SUPFAM" id="SSF51261">
    <property type="entry name" value="Duplicated hybrid motif"/>
    <property type="match status" value="1"/>
</dbReference>
<accession>A0A4S3KMN5</accession>
<evidence type="ECO:0000256" key="1">
    <source>
        <dbReference type="SAM" id="SignalP"/>
    </source>
</evidence>
<comment type="caution">
    <text evidence="3">The sequence shown here is derived from an EMBL/GenBank/DDBJ whole genome shotgun (WGS) entry which is preliminary data.</text>
</comment>
<evidence type="ECO:0000313" key="3">
    <source>
        <dbReference type="EMBL" id="THD10185.1"/>
    </source>
</evidence>
<feature type="signal peptide" evidence="1">
    <location>
        <begin position="1"/>
        <end position="20"/>
    </location>
</feature>
<feature type="domain" description="M23ase beta-sheet core" evidence="2">
    <location>
        <begin position="230"/>
        <end position="326"/>
    </location>
</feature>
<feature type="chain" id="PRO_5020519867" description="M23ase beta-sheet core domain-containing protein" evidence="1">
    <location>
        <begin position="21"/>
        <end position="390"/>
    </location>
</feature>
<dbReference type="GO" id="GO:0004222">
    <property type="term" value="F:metalloendopeptidase activity"/>
    <property type="evidence" value="ECO:0007669"/>
    <property type="project" value="TreeGrafter"/>
</dbReference>
<gene>
    <name evidence="3" type="ORF">B1991_00305</name>
</gene>
<dbReference type="Pfam" id="PF01551">
    <property type="entry name" value="Peptidase_M23"/>
    <property type="match status" value="1"/>
</dbReference>
<dbReference type="EMBL" id="MWIO01000002">
    <property type="protein sequence ID" value="THD10185.1"/>
    <property type="molecule type" value="Genomic_DNA"/>
</dbReference>
<dbReference type="Gene3D" id="2.70.70.10">
    <property type="entry name" value="Glucose Permease (Domain IIA)"/>
    <property type="match status" value="1"/>
</dbReference>
<dbReference type="PANTHER" id="PTHR21666:SF270">
    <property type="entry name" value="MUREIN HYDROLASE ACTIVATOR ENVC"/>
    <property type="match status" value="1"/>
</dbReference>
<dbReference type="Proteomes" id="UP000306317">
    <property type="component" value="Unassembled WGS sequence"/>
</dbReference>
<dbReference type="PANTHER" id="PTHR21666">
    <property type="entry name" value="PEPTIDASE-RELATED"/>
    <property type="match status" value="1"/>
</dbReference>
<evidence type="ECO:0000313" key="4">
    <source>
        <dbReference type="Proteomes" id="UP000306317"/>
    </source>
</evidence>
<organism evidence="3 4">
    <name type="scientific">Rhodanobacter lindaniclasticus</name>
    <dbReference type="NCBI Taxonomy" id="75310"/>
    <lineage>
        <taxon>Bacteria</taxon>
        <taxon>Pseudomonadati</taxon>
        <taxon>Pseudomonadota</taxon>
        <taxon>Gammaproteobacteria</taxon>
        <taxon>Lysobacterales</taxon>
        <taxon>Rhodanobacteraceae</taxon>
        <taxon>Rhodanobacter</taxon>
    </lineage>
</organism>
<dbReference type="InterPro" id="IPR011055">
    <property type="entry name" value="Dup_hybrid_motif"/>
</dbReference>
<keyword evidence="4" id="KW-1185">Reference proteome</keyword>
<sequence>MRTCWLGLMLIAASITRAHGAELDMTIAVPPTPVRVEGHQQLDYEVQLTNRSGRRLALEEFVVLDGRDGRPIARLSGKTLEQHAVILDAAPVPSGEGASTPSTAPLAPLEPGQRAVVFIDVALPARARIETIRHRIGYRVDGARAAMQVTSAPQVLPRTRPSLLAPPLRGGPWLAIHDADWPRGHRRVFYRVDGQTRLPGRFAIDWVKLDAHGRYADGDTDLARTWYGHGADVLAVADARVAAVRDGMDEPARISQRTHHVPEDDAGNYVVLQLADGRYAFYEHLRKGSIRVAVGERVRTGQVIASLGFSGESTGPHLHFHVADASSPLGGEGLPFEIRAFVRLGGYDDIARLGKPWRAIGDGATRRDEWPDSNAVVRFPDRSAAVQGGR</sequence>
<dbReference type="CDD" id="cd12797">
    <property type="entry name" value="M23_peptidase"/>
    <property type="match status" value="1"/>
</dbReference>
<dbReference type="AlphaFoldDB" id="A0A4S3KMN5"/>
<keyword evidence="1" id="KW-0732">Signal</keyword>
<name>A0A4S3KMN5_9GAMM</name>
<protein>
    <recommendedName>
        <fullName evidence="2">M23ase beta-sheet core domain-containing protein</fullName>
    </recommendedName>
</protein>
<proteinExistence type="predicted"/>
<dbReference type="InterPro" id="IPR050570">
    <property type="entry name" value="Cell_wall_metabolism_enzyme"/>
</dbReference>
<dbReference type="InterPro" id="IPR016047">
    <property type="entry name" value="M23ase_b-sheet_dom"/>
</dbReference>
<reference evidence="3 4" key="1">
    <citation type="submission" date="2017-02" db="EMBL/GenBank/DDBJ databases">
        <title>Whole genome sequencing of Rhodanobacter lindaniclasticus DSM 17932.</title>
        <authorList>
            <person name="Kumar S."/>
            <person name="Patil P."/>
            <person name="Patil P.B."/>
        </authorList>
    </citation>
    <scope>NUCLEOTIDE SEQUENCE [LARGE SCALE GENOMIC DNA]</scope>
    <source>
        <strain evidence="3 4">DSM 17932</strain>
    </source>
</reference>
<evidence type="ECO:0000259" key="2">
    <source>
        <dbReference type="Pfam" id="PF01551"/>
    </source>
</evidence>